<dbReference type="Pfam" id="PF00612">
    <property type="entry name" value="IQ"/>
    <property type="match status" value="1"/>
</dbReference>
<dbReference type="OrthoDB" id="2155538at2759"/>
<dbReference type="AlphaFoldDB" id="A0A3P9A8M9"/>
<dbReference type="PANTHER" id="PTHR34927:SF1">
    <property type="entry name" value="IQ DOMAIN-CONTAINING PROTEIN K"/>
    <property type="match status" value="1"/>
</dbReference>
<protein>
    <recommendedName>
        <fullName evidence="4">IQ motif containing K</fullName>
    </recommendedName>
</protein>
<dbReference type="InParanoid" id="A0A3P9A8M9"/>
<feature type="region of interest" description="Disordered" evidence="1">
    <location>
        <begin position="280"/>
        <end position="318"/>
    </location>
</feature>
<dbReference type="InterPro" id="IPR000048">
    <property type="entry name" value="IQ_motif_EF-hand-BS"/>
</dbReference>
<gene>
    <name evidence="2" type="primary">IQCK</name>
</gene>
<dbReference type="CDD" id="cd22969">
    <property type="entry name" value="DD_IQCK"/>
    <property type="match status" value="1"/>
</dbReference>
<evidence type="ECO:0008006" key="4">
    <source>
        <dbReference type="Google" id="ProtNLM"/>
    </source>
</evidence>
<evidence type="ECO:0000256" key="1">
    <source>
        <dbReference type="SAM" id="MobiDB-lite"/>
    </source>
</evidence>
<dbReference type="Gene3D" id="1.20.5.190">
    <property type="match status" value="1"/>
</dbReference>
<organism evidence="2 3">
    <name type="scientific">Esox lucius</name>
    <name type="common">Northern pike</name>
    <dbReference type="NCBI Taxonomy" id="8010"/>
    <lineage>
        <taxon>Eukaryota</taxon>
        <taxon>Metazoa</taxon>
        <taxon>Chordata</taxon>
        <taxon>Craniata</taxon>
        <taxon>Vertebrata</taxon>
        <taxon>Euteleostomi</taxon>
        <taxon>Actinopterygii</taxon>
        <taxon>Neopterygii</taxon>
        <taxon>Teleostei</taxon>
        <taxon>Protacanthopterygii</taxon>
        <taxon>Esociformes</taxon>
        <taxon>Esocidae</taxon>
        <taxon>Esox</taxon>
    </lineage>
</organism>
<name>A0A3P9A8M9_ESOLU</name>
<accession>A0A3P9A8M9</accession>
<dbReference type="RefSeq" id="XP_010872290.2">
    <property type="nucleotide sequence ID" value="XM_010873988.4"/>
</dbReference>
<dbReference type="PROSITE" id="PS50096">
    <property type="entry name" value="IQ"/>
    <property type="match status" value="1"/>
</dbReference>
<dbReference type="GeneTree" id="ENSGT00940000168750"/>
<evidence type="ECO:0000313" key="2">
    <source>
        <dbReference type="Ensembl" id="ENSELUP00000037075.3"/>
    </source>
</evidence>
<reference evidence="2" key="4">
    <citation type="submission" date="2025-09" db="UniProtKB">
        <authorList>
            <consortium name="Ensembl"/>
        </authorList>
    </citation>
    <scope>IDENTIFICATION</scope>
</reference>
<feature type="compositionally biased region" description="Polar residues" evidence="1">
    <location>
        <begin position="280"/>
        <end position="296"/>
    </location>
</feature>
<keyword evidence="3" id="KW-1185">Reference proteome</keyword>
<evidence type="ECO:0000313" key="3">
    <source>
        <dbReference type="Proteomes" id="UP000265140"/>
    </source>
</evidence>
<sequence>MSKLIGAKKSLWHQICEEYESEQPSPPCLAWTDSAGSASTHVSEYSASKHSPVFYGLMAAKVAVDDNPLKNFNPLLSHPALAGYSVWDRPSFSSRKQPPTTTPQWLQNSIIQFLEESVFPVLLPGLEAMLREAQRQHCFEGKRTAFNACDFLTEWLYNQNPCRQGQSRVDFYEIPFVKDWLCTHPRPPLPLSLILSDEQAAVLIQSFWRGYKVRAHPEVQELRQWQRELRDENRDITKTVQEFWARQESRVSSALADLIGDSPFPGCSNSGVSIQVVSPTPQNTVVHTPTAQTTPESAGGGEEMTGEQGTPTDSLTLP</sequence>
<reference evidence="3" key="1">
    <citation type="journal article" date="2014" name="PLoS ONE">
        <title>The genome and linkage map of the northern pike (Esox lucius): conserved synteny revealed between the salmonid sister group and the Neoteleostei.</title>
        <authorList>
            <person name="Rondeau E.B."/>
            <person name="Minkley D.R."/>
            <person name="Leong J.S."/>
            <person name="Messmer A.M."/>
            <person name="Jantzen J.R."/>
            <person name="von Schalburg K.R."/>
            <person name="Lemon C."/>
            <person name="Bird N.H."/>
            <person name="Koop B.F."/>
        </authorList>
    </citation>
    <scope>NUCLEOTIDE SEQUENCE</scope>
</reference>
<dbReference type="OMA" id="CKEFALM"/>
<reference evidence="2" key="3">
    <citation type="submission" date="2025-08" db="UniProtKB">
        <authorList>
            <consortium name="Ensembl"/>
        </authorList>
    </citation>
    <scope>IDENTIFICATION</scope>
</reference>
<reference evidence="2" key="2">
    <citation type="submission" date="2020-02" db="EMBL/GenBank/DDBJ databases">
        <title>Esox lucius (northern pike) genome, fEsoLuc1, primary haplotype.</title>
        <authorList>
            <person name="Myers G."/>
            <person name="Karagic N."/>
            <person name="Meyer A."/>
            <person name="Pippel M."/>
            <person name="Reichard M."/>
            <person name="Winkler S."/>
            <person name="Tracey A."/>
            <person name="Sims Y."/>
            <person name="Howe K."/>
            <person name="Rhie A."/>
            <person name="Formenti G."/>
            <person name="Durbin R."/>
            <person name="Fedrigo O."/>
            <person name="Jarvis E.D."/>
        </authorList>
    </citation>
    <scope>NUCLEOTIDE SEQUENCE [LARGE SCALE GENOMIC DNA]</scope>
</reference>
<dbReference type="Ensembl" id="ENSELUT00000026292.3">
    <property type="protein sequence ID" value="ENSELUP00000037075.3"/>
    <property type="gene ID" value="ENSELUG00000016598.3"/>
</dbReference>
<proteinExistence type="predicted"/>
<dbReference type="PANTHER" id="PTHR34927">
    <property type="entry name" value="IQ DOMAIN-CONTAINING PROTEIN K"/>
    <property type="match status" value="1"/>
</dbReference>
<dbReference type="GeneID" id="105012872"/>
<dbReference type="Bgee" id="ENSELUG00000016598">
    <property type="expression patterns" value="Expressed in mesonephros and 4 other cell types or tissues"/>
</dbReference>
<dbReference type="CDD" id="cd23767">
    <property type="entry name" value="IQCD"/>
    <property type="match status" value="1"/>
</dbReference>
<dbReference type="Proteomes" id="UP000265140">
    <property type="component" value="Chromosome 11"/>
</dbReference>
<dbReference type="InterPro" id="IPR043408">
    <property type="entry name" value="IQCK"/>
</dbReference>